<feature type="transmembrane region" description="Helical" evidence="13">
    <location>
        <begin position="241"/>
        <end position="262"/>
    </location>
</feature>
<dbReference type="SUPFAM" id="SSF57850">
    <property type="entry name" value="RING/U-box"/>
    <property type="match status" value="1"/>
</dbReference>
<dbReference type="Proteomes" id="UP000323000">
    <property type="component" value="Chromosome 2"/>
</dbReference>
<dbReference type="InterPro" id="IPR001841">
    <property type="entry name" value="Znf_RING"/>
</dbReference>
<dbReference type="EMBL" id="VAHF01000002">
    <property type="protein sequence ID" value="TXG68334.1"/>
    <property type="molecule type" value="Genomic_DNA"/>
</dbReference>
<evidence type="ECO:0000256" key="3">
    <source>
        <dbReference type="ARBA" id="ARBA00012483"/>
    </source>
</evidence>
<keyword evidence="8" id="KW-0833">Ubl conjugation pathway</keyword>
<dbReference type="InterPro" id="IPR013083">
    <property type="entry name" value="Znf_RING/FYVE/PHD"/>
</dbReference>
<organism evidence="15 16">
    <name type="scientific">Acer yangbiense</name>
    <dbReference type="NCBI Taxonomy" id="1000413"/>
    <lineage>
        <taxon>Eukaryota</taxon>
        <taxon>Viridiplantae</taxon>
        <taxon>Streptophyta</taxon>
        <taxon>Embryophyta</taxon>
        <taxon>Tracheophyta</taxon>
        <taxon>Spermatophyta</taxon>
        <taxon>Magnoliopsida</taxon>
        <taxon>eudicotyledons</taxon>
        <taxon>Gunneridae</taxon>
        <taxon>Pentapetalae</taxon>
        <taxon>rosids</taxon>
        <taxon>malvids</taxon>
        <taxon>Sapindales</taxon>
        <taxon>Sapindaceae</taxon>
        <taxon>Hippocastanoideae</taxon>
        <taxon>Acereae</taxon>
        <taxon>Acer</taxon>
    </lineage>
</organism>
<dbReference type="InterPro" id="IPR022170">
    <property type="entry name" value="MUL1-like"/>
</dbReference>
<proteinExistence type="predicted"/>
<dbReference type="Pfam" id="PF13920">
    <property type="entry name" value="zf-C3HC4_3"/>
    <property type="match status" value="1"/>
</dbReference>
<dbReference type="GO" id="GO:0061630">
    <property type="term" value="F:ubiquitin protein ligase activity"/>
    <property type="evidence" value="ECO:0007669"/>
    <property type="project" value="UniProtKB-EC"/>
</dbReference>
<comment type="caution">
    <text evidence="15">The sequence shown here is derived from an EMBL/GenBank/DDBJ whole genome shotgun (WGS) entry which is preliminary data.</text>
</comment>
<feature type="domain" description="RING-type" evidence="14">
    <location>
        <begin position="308"/>
        <end position="348"/>
    </location>
</feature>
<dbReference type="OrthoDB" id="1711136at2759"/>
<evidence type="ECO:0000256" key="5">
    <source>
        <dbReference type="ARBA" id="ARBA00022692"/>
    </source>
</evidence>
<feature type="transmembrane region" description="Helical" evidence="13">
    <location>
        <begin position="12"/>
        <end position="33"/>
    </location>
</feature>
<dbReference type="GO" id="GO:0016020">
    <property type="term" value="C:membrane"/>
    <property type="evidence" value="ECO:0007669"/>
    <property type="project" value="UniProtKB-SubCell"/>
</dbReference>
<evidence type="ECO:0000259" key="14">
    <source>
        <dbReference type="PROSITE" id="PS50089"/>
    </source>
</evidence>
<keyword evidence="11 13" id="KW-0472">Membrane</keyword>
<evidence type="ECO:0000256" key="9">
    <source>
        <dbReference type="ARBA" id="ARBA00022833"/>
    </source>
</evidence>
<dbReference type="Gene3D" id="3.30.40.10">
    <property type="entry name" value="Zinc/RING finger domain, C3HC4 (zinc finger)"/>
    <property type="match status" value="1"/>
</dbReference>
<dbReference type="CDD" id="cd23145">
    <property type="entry name" value="RING-HC_SPL2-like"/>
    <property type="match status" value="1"/>
</dbReference>
<keyword evidence="16" id="KW-1185">Reference proteome</keyword>
<reference evidence="16" key="1">
    <citation type="journal article" date="2019" name="Gigascience">
        <title>De novo genome assembly of the endangered Acer yangbiense, a plant species with extremely small populations endemic to Yunnan Province, China.</title>
        <authorList>
            <person name="Yang J."/>
            <person name="Wariss H.M."/>
            <person name="Tao L."/>
            <person name="Zhang R."/>
            <person name="Yun Q."/>
            <person name="Hollingsworth P."/>
            <person name="Dao Z."/>
            <person name="Luo G."/>
            <person name="Guo H."/>
            <person name="Ma Y."/>
            <person name="Sun W."/>
        </authorList>
    </citation>
    <scope>NUCLEOTIDE SEQUENCE [LARGE SCALE GENOMIC DNA]</scope>
    <source>
        <strain evidence="16">cv. Malutang</strain>
    </source>
</reference>
<keyword evidence="7 12" id="KW-0863">Zinc-finger</keyword>
<accession>A0A5C7IH63</accession>
<evidence type="ECO:0000256" key="6">
    <source>
        <dbReference type="ARBA" id="ARBA00022723"/>
    </source>
</evidence>
<evidence type="ECO:0000256" key="7">
    <source>
        <dbReference type="ARBA" id="ARBA00022771"/>
    </source>
</evidence>
<keyword evidence="5 13" id="KW-0812">Transmembrane</keyword>
<dbReference type="PANTHER" id="PTHR47355">
    <property type="entry name" value="E3 UBIQUITIN-PROTEIN LIGASE SPL2"/>
    <property type="match status" value="1"/>
</dbReference>
<dbReference type="GO" id="GO:0008270">
    <property type="term" value="F:zinc ion binding"/>
    <property type="evidence" value="ECO:0007669"/>
    <property type="project" value="UniProtKB-KW"/>
</dbReference>
<dbReference type="AlphaFoldDB" id="A0A5C7IH63"/>
<dbReference type="Pfam" id="PF12483">
    <property type="entry name" value="GIDE"/>
    <property type="match status" value="1"/>
</dbReference>
<dbReference type="PROSITE" id="PS50089">
    <property type="entry name" value="ZF_RING_2"/>
    <property type="match status" value="1"/>
</dbReference>
<keyword evidence="6" id="KW-0479">Metal-binding</keyword>
<evidence type="ECO:0000256" key="2">
    <source>
        <dbReference type="ARBA" id="ARBA00004141"/>
    </source>
</evidence>
<evidence type="ECO:0000256" key="8">
    <source>
        <dbReference type="ARBA" id="ARBA00022786"/>
    </source>
</evidence>
<dbReference type="EC" id="2.3.2.27" evidence="3"/>
<evidence type="ECO:0000256" key="12">
    <source>
        <dbReference type="PROSITE-ProRule" id="PRU00175"/>
    </source>
</evidence>
<dbReference type="GO" id="GO:0016567">
    <property type="term" value="P:protein ubiquitination"/>
    <property type="evidence" value="ECO:0007669"/>
    <property type="project" value="InterPro"/>
</dbReference>
<evidence type="ECO:0000256" key="11">
    <source>
        <dbReference type="ARBA" id="ARBA00023136"/>
    </source>
</evidence>
<dbReference type="PANTHER" id="PTHR47355:SF1">
    <property type="entry name" value="E3 UBIQUITIN-PROTEIN LIGASE SPL2"/>
    <property type="match status" value="1"/>
</dbReference>
<keyword evidence="4" id="KW-0808">Transferase</keyword>
<protein>
    <recommendedName>
        <fullName evidence="3">RING-type E3 ubiquitin transferase</fullName>
        <ecNumber evidence="3">2.3.2.27</ecNumber>
    </recommendedName>
</protein>
<name>A0A5C7IH63_9ROSI</name>
<keyword evidence="10 13" id="KW-1133">Transmembrane helix</keyword>
<keyword evidence="9" id="KW-0862">Zinc</keyword>
<evidence type="ECO:0000313" key="16">
    <source>
        <dbReference type="Proteomes" id="UP000323000"/>
    </source>
</evidence>
<sequence>MSSHDRDIASLLYRLAISYDGAVLGAALAYAAVRTLLGFRSTSKALRRVRAAPSLRVSDLRVILHEDRSESSYQEQQDRLVIVRGQVEAKSAVDGKNWKNLTNNNSVLVSPESRDKAVIIQRTQTVPFVLVEGGWLPSPDYAVVNMEGSEHPLPLTTVYHRLQPIEVSPHTFLQAIFGHECPVGVLDEEKVLPLGKNISAIGICNFKNGIPEIKSCKDLPYFLTEMTKDQVVVDLADKTKILFWSGIVISSLSLGVLGYCFFRNWNRWKEYRRHRQLQQPTQARGSDADSQFGEEEEVAGDVPDGQLCVICLLRRRTSAFNPCGHLVCCYRCAISVEREVSPKCPICRMAVRSSMREVEKVVISTRSTAPSLLVTLAFFDYRFIKWSPDFMLRESINVMHDTNRKGQIELLEYLLKKDANPNIPTLTQAKVFPVELAHLMHRSLGSKSRSVIIKIGGHAANIESPNQLNNLINSFVLGD</sequence>
<evidence type="ECO:0000256" key="4">
    <source>
        <dbReference type="ARBA" id="ARBA00022679"/>
    </source>
</evidence>
<gene>
    <name evidence="15" type="ORF">EZV62_003269</name>
</gene>
<comment type="catalytic activity">
    <reaction evidence="1">
        <text>S-ubiquitinyl-[E2 ubiquitin-conjugating enzyme]-L-cysteine + [acceptor protein]-L-lysine = [E2 ubiquitin-conjugating enzyme]-L-cysteine + N(6)-ubiquitinyl-[acceptor protein]-L-lysine.</text>
        <dbReference type="EC" id="2.3.2.27"/>
    </reaction>
</comment>
<evidence type="ECO:0000313" key="15">
    <source>
        <dbReference type="EMBL" id="TXG68334.1"/>
    </source>
</evidence>
<dbReference type="InterPro" id="IPR044247">
    <property type="entry name" value="SPL2-like"/>
</dbReference>
<evidence type="ECO:0000256" key="1">
    <source>
        <dbReference type="ARBA" id="ARBA00000900"/>
    </source>
</evidence>
<evidence type="ECO:0000256" key="13">
    <source>
        <dbReference type="SAM" id="Phobius"/>
    </source>
</evidence>
<evidence type="ECO:0000256" key="10">
    <source>
        <dbReference type="ARBA" id="ARBA00022989"/>
    </source>
</evidence>
<comment type="subcellular location">
    <subcellularLocation>
        <location evidence="2">Membrane</location>
        <topology evidence="2">Multi-pass membrane protein</topology>
    </subcellularLocation>
</comment>